<dbReference type="STRING" id="283909.R7VA64"/>
<dbReference type="PRINTS" id="PR01078">
    <property type="entry name" value="AMINACHANNEL"/>
</dbReference>
<name>R7VA64_CAPTE</name>
<keyword evidence="5 12" id="KW-1133">Transmembrane helix</keyword>
<evidence type="ECO:0000313" key="13">
    <source>
        <dbReference type="EMBL" id="ELU12615.1"/>
    </source>
</evidence>
<keyword evidence="8 12" id="KW-0472">Membrane</keyword>
<evidence type="ECO:0000256" key="4">
    <source>
        <dbReference type="ARBA" id="ARBA00022692"/>
    </source>
</evidence>
<evidence type="ECO:0000256" key="1">
    <source>
        <dbReference type="ARBA" id="ARBA00004141"/>
    </source>
</evidence>
<proteinExistence type="inferred from homology"/>
<dbReference type="OrthoDB" id="6021021at2759"/>
<evidence type="ECO:0000256" key="7">
    <source>
        <dbReference type="ARBA" id="ARBA00023065"/>
    </source>
</evidence>
<evidence type="ECO:0000256" key="11">
    <source>
        <dbReference type="RuleBase" id="RU000679"/>
    </source>
</evidence>
<dbReference type="Proteomes" id="UP000014760">
    <property type="component" value="Unassembled WGS sequence"/>
</dbReference>
<accession>R7VA64</accession>
<comment type="subcellular location">
    <subcellularLocation>
        <location evidence="1">Membrane</location>
        <topology evidence="1">Multi-pass membrane protein</topology>
    </subcellularLocation>
</comment>
<keyword evidence="4 11" id="KW-0812">Transmembrane</keyword>
<evidence type="ECO:0000256" key="9">
    <source>
        <dbReference type="ARBA" id="ARBA00023201"/>
    </source>
</evidence>
<reference evidence="14" key="3">
    <citation type="submission" date="2015-06" db="UniProtKB">
        <authorList>
            <consortium name="EnsemblMetazoa"/>
        </authorList>
    </citation>
    <scope>IDENTIFICATION</scope>
</reference>
<keyword evidence="10 11" id="KW-0407">Ion channel</keyword>
<keyword evidence="3 11" id="KW-0894">Sodium channel</keyword>
<dbReference type="AlphaFoldDB" id="R7VA64"/>
<dbReference type="PANTHER" id="PTHR11690:SF248">
    <property type="entry name" value="PICKPOCKET 17, ISOFORM A"/>
    <property type="match status" value="1"/>
</dbReference>
<dbReference type="EnsemblMetazoa" id="CapteT185559">
    <property type="protein sequence ID" value="CapteP185559"/>
    <property type="gene ID" value="CapteG185559"/>
</dbReference>
<sequence>MPGSSRGRRSLSLGDVRHHDDRVSDVHRVFQEFADGTSMHGVPRIINARSIPGRFCWSVICMGAFGMFLWQCGILLERYYSYPKKVMVEIVQRPVPFPAVSLCNTDFLDLEVAHHLKETLIQSNGTFMPTEKQAKFIERYFDFFLYSFHLLSVYQEITQDKNKLQQDMAEVYSRLGLVANLGHQLSSTGSIQLDNFIVSCRFMDGLCNVTTAFDKIFDPYFFNCFTFQPNTILKSRASRLQGVEYGLTVLLFTKSAGQVGMDREDAEELTFIPGLQESDSALASGQGVRLVIHPPNTRPHLTADGYDIPPGFSVTIGVKARENVRIRHPHGNCSSMKNVPHVEEETSEYTQPNYQYTLMDCQNECIQRTIMETCSCVDNRINMVENPRHLPFCFKVPRVSEKCRNNTMRALVTKTQSQDDEKCFKPIRAFSRRMECRKEVYENMTIRDPDSMNKCECYPPCNDIIYDSSYSLSMLPERSPAHSQFYASVVRFVEDLPEPRRMLLENSLGKDYKDILINRTIRLNVHISDSNIIKTTESPDYEAIRLISDIGGQLGLWIGISVMTIFEVLQLVADIFRFLTGKSRNVGELRNRAIDDNFRNHRYGNGDQGYIRPSHLDLENCEIDKLTTV</sequence>
<dbReference type="Gene3D" id="1.10.287.770">
    <property type="entry name" value="YojJ-like"/>
    <property type="match status" value="1"/>
</dbReference>
<comment type="similarity">
    <text evidence="11">Belongs to the amiloride-sensitive sodium channel (TC 1.A.6) family.</text>
</comment>
<keyword evidence="2 11" id="KW-0813">Transport</keyword>
<dbReference type="GO" id="GO:0015280">
    <property type="term" value="F:ligand-gated sodium channel activity"/>
    <property type="evidence" value="ECO:0007669"/>
    <property type="project" value="TreeGrafter"/>
</dbReference>
<evidence type="ECO:0000256" key="2">
    <source>
        <dbReference type="ARBA" id="ARBA00022448"/>
    </source>
</evidence>
<organism evidence="13">
    <name type="scientific">Capitella teleta</name>
    <name type="common">Polychaete worm</name>
    <dbReference type="NCBI Taxonomy" id="283909"/>
    <lineage>
        <taxon>Eukaryota</taxon>
        <taxon>Metazoa</taxon>
        <taxon>Spiralia</taxon>
        <taxon>Lophotrochozoa</taxon>
        <taxon>Annelida</taxon>
        <taxon>Polychaeta</taxon>
        <taxon>Sedentaria</taxon>
        <taxon>Scolecida</taxon>
        <taxon>Capitellidae</taxon>
        <taxon>Capitella</taxon>
    </lineage>
</organism>
<evidence type="ECO:0000256" key="12">
    <source>
        <dbReference type="SAM" id="Phobius"/>
    </source>
</evidence>
<keyword evidence="15" id="KW-1185">Reference proteome</keyword>
<dbReference type="HOGENOM" id="CLU_020415_3_1_1"/>
<dbReference type="Pfam" id="PF00858">
    <property type="entry name" value="ASC"/>
    <property type="match status" value="1"/>
</dbReference>
<dbReference type="EMBL" id="AMQN01005351">
    <property type="status" value="NOT_ANNOTATED_CDS"/>
    <property type="molecule type" value="Genomic_DNA"/>
</dbReference>
<evidence type="ECO:0000256" key="8">
    <source>
        <dbReference type="ARBA" id="ARBA00023136"/>
    </source>
</evidence>
<dbReference type="PANTHER" id="PTHR11690">
    <property type="entry name" value="AMILORIDE-SENSITIVE SODIUM CHANNEL-RELATED"/>
    <property type="match status" value="1"/>
</dbReference>
<dbReference type="InterPro" id="IPR001873">
    <property type="entry name" value="ENaC"/>
</dbReference>
<evidence type="ECO:0000313" key="14">
    <source>
        <dbReference type="EnsemblMetazoa" id="CapteP185559"/>
    </source>
</evidence>
<dbReference type="GO" id="GO:0005886">
    <property type="term" value="C:plasma membrane"/>
    <property type="evidence" value="ECO:0007669"/>
    <property type="project" value="TreeGrafter"/>
</dbReference>
<gene>
    <name evidence="13" type="ORF">CAPTEDRAFT_185559</name>
</gene>
<keyword evidence="9 11" id="KW-0739">Sodium transport</keyword>
<evidence type="ECO:0000313" key="15">
    <source>
        <dbReference type="Proteomes" id="UP000014760"/>
    </source>
</evidence>
<dbReference type="InterPro" id="IPR020903">
    <property type="entry name" value="ENaC_CS"/>
</dbReference>
<reference evidence="15" key="1">
    <citation type="submission" date="2012-12" db="EMBL/GenBank/DDBJ databases">
        <authorList>
            <person name="Hellsten U."/>
            <person name="Grimwood J."/>
            <person name="Chapman J.A."/>
            <person name="Shapiro H."/>
            <person name="Aerts A."/>
            <person name="Otillar R.P."/>
            <person name="Terry A.Y."/>
            <person name="Boore J.L."/>
            <person name="Simakov O."/>
            <person name="Marletaz F."/>
            <person name="Cho S.-J."/>
            <person name="Edsinger-Gonzales E."/>
            <person name="Havlak P."/>
            <person name="Kuo D.-H."/>
            <person name="Larsson T."/>
            <person name="Lv J."/>
            <person name="Arendt D."/>
            <person name="Savage R."/>
            <person name="Osoegawa K."/>
            <person name="de Jong P."/>
            <person name="Lindberg D.R."/>
            <person name="Seaver E.C."/>
            <person name="Weisblat D.A."/>
            <person name="Putnam N.H."/>
            <person name="Grigoriev I.V."/>
            <person name="Rokhsar D.S."/>
        </authorList>
    </citation>
    <scope>NUCLEOTIDE SEQUENCE</scope>
    <source>
        <strain evidence="15">I ESC-2004</strain>
    </source>
</reference>
<dbReference type="OMA" id="QGHCLRR"/>
<reference evidence="13 15" key="2">
    <citation type="journal article" date="2013" name="Nature">
        <title>Insights into bilaterian evolution from three spiralian genomes.</title>
        <authorList>
            <person name="Simakov O."/>
            <person name="Marletaz F."/>
            <person name="Cho S.J."/>
            <person name="Edsinger-Gonzales E."/>
            <person name="Havlak P."/>
            <person name="Hellsten U."/>
            <person name="Kuo D.H."/>
            <person name="Larsson T."/>
            <person name="Lv J."/>
            <person name="Arendt D."/>
            <person name="Savage R."/>
            <person name="Osoegawa K."/>
            <person name="de Jong P."/>
            <person name="Grimwood J."/>
            <person name="Chapman J.A."/>
            <person name="Shapiro H."/>
            <person name="Aerts A."/>
            <person name="Otillar R.P."/>
            <person name="Terry A.Y."/>
            <person name="Boore J.L."/>
            <person name="Grigoriev I.V."/>
            <person name="Lindberg D.R."/>
            <person name="Seaver E.C."/>
            <person name="Weisblat D.A."/>
            <person name="Putnam N.H."/>
            <person name="Rokhsar D.S."/>
        </authorList>
    </citation>
    <scope>NUCLEOTIDE SEQUENCE</scope>
    <source>
        <strain evidence="13 15">I ESC-2004</strain>
    </source>
</reference>
<evidence type="ECO:0000256" key="6">
    <source>
        <dbReference type="ARBA" id="ARBA00023053"/>
    </source>
</evidence>
<dbReference type="PROSITE" id="PS01206">
    <property type="entry name" value="ASC"/>
    <property type="match status" value="1"/>
</dbReference>
<evidence type="ECO:0000256" key="3">
    <source>
        <dbReference type="ARBA" id="ARBA00022461"/>
    </source>
</evidence>
<dbReference type="EMBL" id="KB295796">
    <property type="protein sequence ID" value="ELU12615.1"/>
    <property type="molecule type" value="Genomic_DNA"/>
</dbReference>
<dbReference type="Gene3D" id="2.60.470.10">
    <property type="entry name" value="Acid-sensing ion channels like domains"/>
    <property type="match status" value="1"/>
</dbReference>
<protein>
    <submittedName>
        <fullName evidence="13 14">Uncharacterized protein</fullName>
    </submittedName>
</protein>
<keyword evidence="6" id="KW-0915">Sodium</keyword>
<keyword evidence="7 11" id="KW-0406">Ion transport</keyword>
<evidence type="ECO:0000256" key="5">
    <source>
        <dbReference type="ARBA" id="ARBA00022989"/>
    </source>
</evidence>
<evidence type="ECO:0000256" key="10">
    <source>
        <dbReference type="ARBA" id="ARBA00023303"/>
    </source>
</evidence>
<feature type="transmembrane region" description="Helical" evidence="12">
    <location>
        <begin position="55"/>
        <end position="76"/>
    </location>
</feature>